<dbReference type="PANTHER" id="PTHR47150">
    <property type="entry name" value="OS12G0169200 PROTEIN"/>
    <property type="match status" value="1"/>
</dbReference>
<evidence type="ECO:0000313" key="2">
    <source>
        <dbReference type="Proteomes" id="UP000000763"/>
    </source>
</evidence>
<gene>
    <name evidence="1" type="primary">OSJNBa0057D11.18</name>
</gene>
<organism evidence="1 2">
    <name type="scientific">Oryza sativa subsp. japonica</name>
    <name type="common">Rice</name>
    <dbReference type="NCBI Taxonomy" id="39947"/>
    <lineage>
        <taxon>Eukaryota</taxon>
        <taxon>Viridiplantae</taxon>
        <taxon>Streptophyta</taxon>
        <taxon>Embryophyta</taxon>
        <taxon>Tracheophyta</taxon>
        <taxon>Spermatophyta</taxon>
        <taxon>Magnoliopsida</taxon>
        <taxon>Liliopsida</taxon>
        <taxon>Poales</taxon>
        <taxon>Poaceae</taxon>
        <taxon>BOP clade</taxon>
        <taxon>Oryzoideae</taxon>
        <taxon>Oryzeae</taxon>
        <taxon>Oryzinae</taxon>
        <taxon>Oryza</taxon>
        <taxon>Oryza sativa</taxon>
    </lineage>
</organism>
<keyword evidence="1" id="KW-0687">Ribonucleoprotein</keyword>
<reference evidence="2" key="2">
    <citation type="journal article" date="2008" name="Nucleic Acids Res.">
        <title>The rice annotation project database (RAP-DB): 2008 update.</title>
        <authorList>
            <consortium name="The rice annotation project (RAP)"/>
        </authorList>
    </citation>
    <scope>GENOME REANNOTATION</scope>
    <source>
        <strain evidence="2">cv. Nipponbare</strain>
    </source>
</reference>
<dbReference type="InterPro" id="IPR006912">
    <property type="entry name" value="Harbinger_derived_prot"/>
</dbReference>
<dbReference type="Pfam" id="PF04827">
    <property type="entry name" value="Plant_tran"/>
    <property type="match status" value="2"/>
</dbReference>
<dbReference type="EMBL" id="AP005802">
    <property type="protein sequence ID" value="BAD36410.1"/>
    <property type="molecule type" value="Genomic_DNA"/>
</dbReference>
<keyword evidence="1" id="KW-0689">Ribosomal protein</keyword>
<dbReference type="Proteomes" id="UP000000763">
    <property type="component" value="Chromosome 9"/>
</dbReference>
<dbReference type="AlphaFoldDB" id="Q69LW6"/>
<dbReference type="PANTHER" id="PTHR47150:SF7">
    <property type="entry name" value="NUCLEASE"/>
    <property type="match status" value="1"/>
</dbReference>
<proteinExistence type="predicted"/>
<reference evidence="2" key="1">
    <citation type="journal article" date="2005" name="Nature">
        <title>The map-based sequence of the rice genome.</title>
        <authorList>
            <consortium name="International rice genome sequencing project (IRGSP)"/>
            <person name="Matsumoto T."/>
            <person name="Wu J."/>
            <person name="Kanamori H."/>
            <person name="Katayose Y."/>
            <person name="Fujisawa M."/>
            <person name="Namiki N."/>
            <person name="Mizuno H."/>
            <person name="Yamamoto K."/>
            <person name="Antonio B.A."/>
            <person name="Baba T."/>
            <person name="Sakata K."/>
            <person name="Nagamura Y."/>
            <person name="Aoki H."/>
            <person name="Arikawa K."/>
            <person name="Arita K."/>
            <person name="Bito T."/>
            <person name="Chiden Y."/>
            <person name="Fujitsuka N."/>
            <person name="Fukunaka R."/>
            <person name="Hamada M."/>
            <person name="Harada C."/>
            <person name="Hayashi A."/>
            <person name="Hijishita S."/>
            <person name="Honda M."/>
            <person name="Hosokawa S."/>
            <person name="Ichikawa Y."/>
            <person name="Idonuma A."/>
            <person name="Iijima M."/>
            <person name="Ikeda M."/>
            <person name="Ikeno M."/>
            <person name="Ito K."/>
            <person name="Ito S."/>
            <person name="Ito T."/>
            <person name="Ito Y."/>
            <person name="Ito Y."/>
            <person name="Iwabuchi A."/>
            <person name="Kamiya K."/>
            <person name="Karasawa W."/>
            <person name="Kurita K."/>
            <person name="Katagiri S."/>
            <person name="Kikuta A."/>
            <person name="Kobayashi H."/>
            <person name="Kobayashi N."/>
            <person name="Machita K."/>
            <person name="Maehara T."/>
            <person name="Masukawa M."/>
            <person name="Mizubayashi T."/>
            <person name="Mukai Y."/>
            <person name="Nagasaki H."/>
            <person name="Nagata Y."/>
            <person name="Naito S."/>
            <person name="Nakashima M."/>
            <person name="Nakama Y."/>
            <person name="Nakamichi Y."/>
            <person name="Nakamura M."/>
            <person name="Meguro A."/>
            <person name="Negishi M."/>
            <person name="Ohta I."/>
            <person name="Ohta T."/>
            <person name="Okamoto M."/>
            <person name="Ono N."/>
            <person name="Saji S."/>
            <person name="Sakaguchi M."/>
            <person name="Sakai K."/>
            <person name="Shibata M."/>
            <person name="Shimokawa T."/>
            <person name="Song J."/>
            <person name="Takazaki Y."/>
            <person name="Terasawa K."/>
            <person name="Tsugane M."/>
            <person name="Tsuji K."/>
            <person name="Ueda S."/>
            <person name="Waki K."/>
            <person name="Yamagata H."/>
            <person name="Yamamoto M."/>
            <person name="Yamamoto S."/>
            <person name="Yamane H."/>
            <person name="Yoshiki S."/>
            <person name="Yoshihara R."/>
            <person name="Yukawa K."/>
            <person name="Zhong H."/>
            <person name="Yano M."/>
            <person name="Yuan Q."/>
            <person name="Ouyang S."/>
            <person name="Liu J."/>
            <person name="Jones K.M."/>
            <person name="Gansberger K."/>
            <person name="Moffat K."/>
            <person name="Hill J."/>
            <person name="Bera J."/>
            <person name="Fadrosh D."/>
            <person name="Jin S."/>
            <person name="Johri S."/>
            <person name="Kim M."/>
            <person name="Overton L."/>
            <person name="Reardon M."/>
            <person name="Tsitrin T."/>
            <person name="Vuong H."/>
            <person name="Weaver B."/>
            <person name="Ciecko A."/>
            <person name="Tallon L."/>
            <person name="Jackson J."/>
            <person name="Pai G."/>
            <person name="Aken S.V."/>
            <person name="Utterback T."/>
            <person name="Reidmuller S."/>
            <person name="Feldblyum T."/>
            <person name="Hsiao J."/>
            <person name="Zismann V."/>
            <person name="Iobst S."/>
            <person name="de Vazeille A.R."/>
            <person name="Buell C.R."/>
            <person name="Ying K."/>
            <person name="Li Y."/>
            <person name="Lu T."/>
            <person name="Huang Y."/>
            <person name="Zhao Q."/>
            <person name="Feng Q."/>
            <person name="Zhang L."/>
            <person name="Zhu J."/>
            <person name="Weng Q."/>
            <person name="Mu J."/>
            <person name="Lu Y."/>
            <person name="Fan D."/>
            <person name="Liu Y."/>
            <person name="Guan J."/>
            <person name="Zhang Y."/>
            <person name="Yu S."/>
            <person name="Liu X."/>
            <person name="Zhang Y."/>
            <person name="Hong G."/>
            <person name="Han B."/>
            <person name="Choisne N."/>
            <person name="Demange N."/>
            <person name="Orjeda G."/>
            <person name="Samain S."/>
            <person name="Cattolico L."/>
            <person name="Pelletier E."/>
            <person name="Couloux A."/>
            <person name="Segurens B."/>
            <person name="Wincker P."/>
            <person name="D'Hont A."/>
            <person name="Scarpelli C."/>
            <person name="Weissenbach J."/>
            <person name="Salanoubat M."/>
            <person name="Quetier F."/>
            <person name="Yu Y."/>
            <person name="Kim H.R."/>
            <person name="Rambo T."/>
            <person name="Currie J."/>
            <person name="Collura K."/>
            <person name="Luo M."/>
            <person name="Yang T."/>
            <person name="Ammiraju J.S.S."/>
            <person name="Engler F."/>
            <person name="Soderlund C."/>
            <person name="Wing R.A."/>
            <person name="Palmer L.E."/>
            <person name="de la Bastide M."/>
            <person name="Spiegel L."/>
            <person name="Nascimento L."/>
            <person name="Zutavern T."/>
            <person name="O'Shaughnessy A."/>
            <person name="Dike S."/>
            <person name="Dedhia N."/>
            <person name="Preston R."/>
            <person name="Balija V."/>
            <person name="McCombie W.R."/>
            <person name="Chow T."/>
            <person name="Chen H."/>
            <person name="Chung M."/>
            <person name="Chen C."/>
            <person name="Shaw J."/>
            <person name="Wu H."/>
            <person name="Hsiao K."/>
            <person name="Chao Y."/>
            <person name="Chu M."/>
            <person name="Cheng C."/>
            <person name="Hour A."/>
            <person name="Lee P."/>
            <person name="Lin S."/>
            <person name="Lin Y."/>
            <person name="Liou J."/>
            <person name="Liu S."/>
            <person name="Hsing Y."/>
            <person name="Raghuvanshi S."/>
            <person name="Mohanty A."/>
            <person name="Bharti A.K."/>
            <person name="Gaur A."/>
            <person name="Gupta V."/>
            <person name="Kumar D."/>
            <person name="Ravi V."/>
            <person name="Vij S."/>
            <person name="Kapur A."/>
            <person name="Khurana P."/>
            <person name="Khurana P."/>
            <person name="Khurana J.P."/>
            <person name="Tyagi A.K."/>
            <person name="Gaikwad K."/>
            <person name="Singh A."/>
            <person name="Dalal V."/>
            <person name="Srivastava S."/>
            <person name="Dixit A."/>
            <person name="Pal A.K."/>
            <person name="Ghazi I.A."/>
            <person name="Yadav M."/>
            <person name="Pandit A."/>
            <person name="Bhargava A."/>
            <person name="Sureshbabu K."/>
            <person name="Batra K."/>
            <person name="Sharma T.R."/>
            <person name="Mohapatra T."/>
            <person name="Singh N.K."/>
            <person name="Messing J."/>
            <person name="Nelson A.B."/>
            <person name="Fuks G."/>
            <person name="Kavchok S."/>
            <person name="Keizer G."/>
            <person name="Linton E."/>
            <person name="Llaca V."/>
            <person name="Song R."/>
            <person name="Tanyolac B."/>
            <person name="Young S."/>
            <person name="Ho-Il K."/>
            <person name="Hahn J.H."/>
            <person name="Sangsakoo G."/>
            <person name="Vanavichit A."/>
            <person name="de Mattos Luiz.A.T."/>
            <person name="Zimmer P.D."/>
            <person name="Malone G."/>
            <person name="Dellagostin O."/>
            <person name="de Oliveira A.C."/>
            <person name="Bevan M."/>
            <person name="Bancroft I."/>
            <person name="Minx P."/>
            <person name="Cordum H."/>
            <person name="Wilson R."/>
            <person name="Cheng Z."/>
            <person name="Jin W."/>
            <person name="Jiang J."/>
            <person name="Leong S.A."/>
            <person name="Iwama H."/>
            <person name="Gojobori T."/>
            <person name="Itoh T."/>
            <person name="Niimura Y."/>
            <person name="Fujii Y."/>
            <person name="Habara T."/>
            <person name="Sakai H."/>
            <person name="Sato Y."/>
            <person name="Wilson G."/>
            <person name="Kumar K."/>
            <person name="McCouch S."/>
            <person name="Juretic N."/>
            <person name="Hoen D."/>
            <person name="Wright S."/>
            <person name="Bruskiewich R."/>
            <person name="Bureau T."/>
            <person name="Miyao A."/>
            <person name="Hirochika H."/>
            <person name="Nishikawa T."/>
            <person name="Kadowaki K."/>
            <person name="Sugiura M."/>
            <person name="Burr B."/>
            <person name="Sasaki T."/>
        </authorList>
    </citation>
    <scope>NUCLEOTIDE SEQUENCE [LARGE SCALE GENOMIC DNA]</scope>
    <source>
        <strain evidence="2">cv. Nipponbare</strain>
    </source>
</reference>
<sequence length="168" mass="19052">MRQLAYGIAADALDEYLGVAEITAIESLRRFVKAVVEVFEHEYLRSPNENDTTRLLKLEENRGFPSMLGSIDCMHWKWKNCHTEYHAEGKAPEVNYSINGHDYTMGYYLADGIYPSWATFVKTIPEPHGNKRKYFAKAHEAVRKDVERAFGGSTSSLCHCSRASSILG</sequence>
<protein>
    <submittedName>
        <fullName evidence="1">Ribosomal protein-like</fullName>
    </submittedName>
</protein>
<dbReference type="GO" id="GO:0005840">
    <property type="term" value="C:ribosome"/>
    <property type="evidence" value="ECO:0007669"/>
    <property type="project" value="UniProtKB-KW"/>
</dbReference>
<name>Q69LW6_ORYSJ</name>
<accession>Q69LW6</accession>
<evidence type="ECO:0000313" key="1">
    <source>
        <dbReference type="EMBL" id="BAD36410.1"/>
    </source>
</evidence>